<keyword evidence="2" id="KW-1185">Reference proteome</keyword>
<proteinExistence type="predicted"/>
<sequence>MACADNCLEILVWNIHSNNGPAETIKAELKVNVGVAKRRYKNLVLLCTDEVNSAKRGILKQSFLTSSTDANETKEAEIYYKSTGSFSMRYFDIGGFCRGHSVTVPKYTKGRFTASVLRKASKTILVVAWHGPTKRPPEVLERDGKIKSVSQDTLGKRFKKRTLVELLEFVENIRSTLRYGAVIVGGDFNLDSKVATKVMDNEMQDLRGNVLDHYNYDETKIDYLLFWNKGSQRLALELTSRVFKKEGTVFNHPIVRYRFFHGT</sequence>
<reference evidence="1 2" key="1">
    <citation type="journal article" date="2023" name="Sci. Data">
        <title>Genome assembly of the Korean intertidal mud-creeper Batillaria attramentaria.</title>
        <authorList>
            <person name="Patra A.K."/>
            <person name="Ho P.T."/>
            <person name="Jun S."/>
            <person name="Lee S.J."/>
            <person name="Kim Y."/>
            <person name="Won Y.J."/>
        </authorList>
    </citation>
    <scope>NUCLEOTIDE SEQUENCE [LARGE SCALE GENOMIC DNA]</scope>
    <source>
        <strain evidence="1">Wonlab-2016</strain>
    </source>
</reference>
<comment type="caution">
    <text evidence="1">The sequence shown here is derived from an EMBL/GenBank/DDBJ whole genome shotgun (WGS) entry which is preliminary data.</text>
</comment>
<dbReference type="AlphaFoldDB" id="A0ABD0J6I4"/>
<evidence type="ECO:0008006" key="3">
    <source>
        <dbReference type="Google" id="ProtNLM"/>
    </source>
</evidence>
<dbReference type="Proteomes" id="UP001519460">
    <property type="component" value="Unassembled WGS sequence"/>
</dbReference>
<gene>
    <name evidence="1" type="ORF">BaRGS_00038265</name>
</gene>
<evidence type="ECO:0000313" key="2">
    <source>
        <dbReference type="Proteomes" id="UP001519460"/>
    </source>
</evidence>
<evidence type="ECO:0000313" key="1">
    <source>
        <dbReference type="EMBL" id="KAK7463153.1"/>
    </source>
</evidence>
<dbReference type="Gene3D" id="3.60.10.10">
    <property type="entry name" value="Endonuclease/exonuclease/phosphatase"/>
    <property type="match status" value="1"/>
</dbReference>
<protein>
    <recommendedName>
        <fullName evidence="3">Endonuclease/exonuclease/phosphatase domain-containing protein</fullName>
    </recommendedName>
</protein>
<accession>A0ABD0J6I4</accession>
<organism evidence="1 2">
    <name type="scientific">Batillaria attramentaria</name>
    <dbReference type="NCBI Taxonomy" id="370345"/>
    <lineage>
        <taxon>Eukaryota</taxon>
        <taxon>Metazoa</taxon>
        <taxon>Spiralia</taxon>
        <taxon>Lophotrochozoa</taxon>
        <taxon>Mollusca</taxon>
        <taxon>Gastropoda</taxon>
        <taxon>Caenogastropoda</taxon>
        <taxon>Sorbeoconcha</taxon>
        <taxon>Cerithioidea</taxon>
        <taxon>Batillariidae</taxon>
        <taxon>Batillaria</taxon>
    </lineage>
</organism>
<dbReference type="EMBL" id="JACVVK020000609">
    <property type="protein sequence ID" value="KAK7463153.1"/>
    <property type="molecule type" value="Genomic_DNA"/>
</dbReference>
<dbReference type="InterPro" id="IPR036691">
    <property type="entry name" value="Endo/exonu/phosph_ase_sf"/>
</dbReference>
<dbReference type="SUPFAM" id="SSF56219">
    <property type="entry name" value="DNase I-like"/>
    <property type="match status" value="1"/>
</dbReference>
<name>A0ABD0J6I4_9CAEN</name>